<dbReference type="Pfam" id="PF14258">
    <property type="entry name" value="DUF4350"/>
    <property type="match status" value="1"/>
</dbReference>
<reference evidence="3 4" key="1">
    <citation type="submission" date="2019-08" db="EMBL/GenBank/DDBJ databases">
        <authorList>
            <person name="Dong K."/>
        </authorList>
    </citation>
    <scope>NUCLEOTIDE SEQUENCE [LARGE SCALE GENOMIC DNA]</scope>
    <source>
        <strain evidence="3 4">JCM14558</strain>
    </source>
</reference>
<dbReference type="Proteomes" id="UP000321034">
    <property type="component" value="Unassembled WGS sequence"/>
</dbReference>
<evidence type="ECO:0000313" key="4">
    <source>
        <dbReference type="Proteomes" id="UP000321034"/>
    </source>
</evidence>
<name>A0A5C8I492_9MICO</name>
<feature type="chain" id="PRO_5038952209" evidence="1">
    <location>
        <begin position="17"/>
        <end position="367"/>
    </location>
</feature>
<keyword evidence="1" id="KW-0732">Signal</keyword>
<evidence type="ECO:0000313" key="3">
    <source>
        <dbReference type="EMBL" id="TXK13887.1"/>
    </source>
</evidence>
<proteinExistence type="predicted"/>
<comment type="caution">
    <text evidence="3">The sequence shown here is derived from an EMBL/GenBank/DDBJ whole genome shotgun (WGS) entry which is preliminary data.</text>
</comment>
<keyword evidence="4" id="KW-1185">Reference proteome</keyword>
<feature type="domain" description="DUF4350" evidence="2">
    <location>
        <begin position="28"/>
        <end position="195"/>
    </location>
</feature>
<dbReference type="EMBL" id="VRSV01000001">
    <property type="protein sequence ID" value="TXK13887.1"/>
    <property type="molecule type" value="Genomic_DNA"/>
</dbReference>
<evidence type="ECO:0000256" key="1">
    <source>
        <dbReference type="SAM" id="SignalP"/>
    </source>
</evidence>
<dbReference type="InterPro" id="IPR025646">
    <property type="entry name" value="DUF4350"/>
</dbReference>
<dbReference type="OrthoDB" id="5241668at2"/>
<gene>
    <name evidence="3" type="ORF">FVP77_09460</name>
</gene>
<evidence type="ECO:0000259" key="2">
    <source>
        <dbReference type="Pfam" id="PF14258"/>
    </source>
</evidence>
<protein>
    <submittedName>
        <fullName evidence="3">DUF4350 domain-containing protein</fullName>
    </submittedName>
</protein>
<organism evidence="3 4">
    <name type="scientific">Microbacterium hatanonis</name>
    <dbReference type="NCBI Taxonomy" id="404366"/>
    <lineage>
        <taxon>Bacteria</taxon>
        <taxon>Bacillati</taxon>
        <taxon>Actinomycetota</taxon>
        <taxon>Actinomycetes</taxon>
        <taxon>Micrococcales</taxon>
        <taxon>Microbacteriaceae</taxon>
        <taxon>Microbacterium</taxon>
    </lineage>
</organism>
<feature type="signal peptide" evidence="1">
    <location>
        <begin position="1"/>
        <end position="16"/>
    </location>
</feature>
<accession>A0A5C8I492</accession>
<sequence length="367" mass="37761">MVAAAVALALVGTVLAGDGWAERDALDPESAGPAGTRALARLLVDQGIDVRVTRDRASALAELDGGATLVLPDAPALSDEAITELASAADEVVMLEPRSRTLRLLLPGAQLAGSAGTDELAPACDLAVAERAGGVVGGSLMTPGDGVTGCYPSGDGFALLVGETGPTTVTSLDGRAMFANDVLAEAGNAALALGIVGAHPRVVWYVPSLADSDVSTAAPTLGELTPRWVTPALVLLLLAAVAAGFWRGRRFGPLVVENLPVMVRASETTAGRARLYARAHDPGHALDQLRLGALERLARTLGLAVTARPDTVVDAVAARLGSDRASVRSILIDTIPRSDSDLVESAARLRDLEARVHAAVRPERNTR</sequence>
<dbReference type="AlphaFoldDB" id="A0A5C8I492"/>